<dbReference type="PANTHER" id="PTHR43212:SF3">
    <property type="entry name" value="QUERCETIN 2,3-DIOXYGENASE"/>
    <property type="match status" value="1"/>
</dbReference>
<dbReference type="PANTHER" id="PTHR43212">
    <property type="entry name" value="QUERCETIN 2,3-DIOXYGENASE"/>
    <property type="match status" value="1"/>
</dbReference>
<sequence length="232" mass="25563">MIRVRKSNERGLGDHGWLRSRHTFSFGQYYDPQQMGFRSLRVMNEDRVAPGKGFGTHPHDNMEIISYVLDGELAHRDSMGNGSTLTPGRFQRMSAGTGVTHSEFNPSPENTAHFYQIWIEPNQKNVTPSYEELDVPTAEKRNRLRLVASPDGRDDSLTIHQDAAIYLGDLEAGKEASLPLDSGRHAWVQVLRGAATVNGEKLTAGDAAAVSEEAAVAIRAEEAAEVMVFDLG</sequence>
<evidence type="ECO:0000259" key="5">
    <source>
        <dbReference type="Pfam" id="PF17954"/>
    </source>
</evidence>
<keyword evidence="7" id="KW-1185">Reference proteome</keyword>
<keyword evidence="2" id="KW-0408">Iron</keyword>
<dbReference type="AlphaFoldDB" id="A0A517U636"/>
<dbReference type="GO" id="GO:0046872">
    <property type="term" value="F:metal ion binding"/>
    <property type="evidence" value="ECO:0007669"/>
    <property type="project" value="UniProtKB-KW"/>
</dbReference>
<keyword evidence="6" id="KW-0223">Dioxygenase</keyword>
<dbReference type="PIRSF" id="PIRSF006232">
    <property type="entry name" value="Pirin"/>
    <property type="match status" value="1"/>
</dbReference>
<evidence type="ECO:0000259" key="4">
    <source>
        <dbReference type="Pfam" id="PF02678"/>
    </source>
</evidence>
<dbReference type="InterPro" id="IPR041602">
    <property type="entry name" value="Quercetinase_C"/>
</dbReference>
<organism evidence="6 7">
    <name type="scientific">Lacipirellula limnantheis</name>
    <dbReference type="NCBI Taxonomy" id="2528024"/>
    <lineage>
        <taxon>Bacteria</taxon>
        <taxon>Pseudomonadati</taxon>
        <taxon>Planctomycetota</taxon>
        <taxon>Planctomycetia</taxon>
        <taxon>Pirellulales</taxon>
        <taxon>Lacipirellulaceae</taxon>
        <taxon>Lacipirellula</taxon>
    </lineage>
</organism>
<dbReference type="OrthoDB" id="321327at2"/>
<keyword evidence="6" id="KW-0560">Oxidoreductase</keyword>
<evidence type="ECO:0000256" key="3">
    <source>
        <dbReference type="RuleBase" id="RU003457"/>
    </source>
</evidence>
<dbReference type="Gene3D" id="2.60.120.10">
    <property type="entry name" value="Jelly Rolls"/>
    <property type="match status" value="2"/>
</dbReference>
<evidence type="ECO:0000313" key="7">
    <source>
        <dbReference type="Proteomes" id="UP000317909"/>
    </source>
</evidence>
<accession>A0A517U636</accession>
<dbReference type="GO" id="GO:0008127">
    <property type="term" value="F:quercetin 2,3-dioxygenase activity"/>
    <property type="evidence" value="ECO:0007669"/>
    <property type="project" value="UniProtKB-EC"/>
</dbReference>
<feature type="domain" description="Quercetin 2,3-dioxygenase C-terminal cupin" evidence="5">
    <location>
        <begin position="146"/>
        <end position="231"/>
    </location>
</feature>
<keyword evidence="2" id="KW-0479">Metal-binding</keyword>
<dbReference type="InterPro" id="IPR012093">
    <property type="entry name" value="Pirin"/>
</dbReference>
<gene>
    <name evidence="6" type="primary">yhhW</name>
    <name evidence="6" type="ORF">I41_53290</name>
</gene>
<dbReference type="CDD" id="cd02910">
    <property type="entry name" value="cupin_Yhhw_N"/>
    <property type="match status" value="1"/>
</dbReference>
<dbReference type="EC" id="1.13.11.24" evidence="6"/>
<feature type="binding site" evidence="2">
    <location>
        <position position="57"/>
    </location>
    <ligand>
        <name>Fe cation</name>
        <dbReference type="ChEBI" id="CHEBI:24875"/>
    </ligand>
</feature>
<feature type="domain" description="Pirin N-terminal" evidence="4">
    <location>
        <begin position="9"/>
        <end position="119"/>
    </location>
</feature>
<comment type="cofactor">
    <cofactor evidence="2">
        <name>Fe cation</name>
        <dbReference type="ChEBI" id="CHEBI:24875"/>
    </cofactor>
    <text evidence="2">Binds 1 Fe cation per subunit.</text>
</comment>
<dbReference type="EMBL" id="CP036339">
    <property type="protein sequence ID" value="QDT76084.1"/>
    <property type="molecule type" value="Genomic_DNA"/>
</dbReference>
<dbReference type="Pfam" id="PF02678">
    <property type="entry name" value="Pirin"/>
    <property type="match status" value="1"/>
</dbReference>
<dbReference type="InterPro" id="IPR003829">
    <property type="entry name" value="Pirin_N_dom"/>
</dbReference>
<reference evidence="6 7" key="1">
    <citation type="submission" date="2019-02" db="EMBL/GenBank/DDBJ databases">
        <title>Deep-cultivation of Planctomycetes and their phenomic and genomic characterization uncovers novel biology.</title>
        <authorList>
            <person name="Wiegand S."/>
            <person name="Jogler M."/>
            <person name="Boedeker C."/>
            <person name="Pinto D."/>
            <person name="Vollmers J."/>
            <person name="Rivas-Marin E."/>
            <person name="Kohn T."/>
            <person name="Peeters S.H."/>
            <person name="Heuer A."/>
            <person name="Rast P."/>
            <person name="Oberbeckmann S."/>
            <person name="Bunk B."/>
            <person name="Jeske O."/>
            <person name="Meyerdierks A."/>
            <person name="Storesund J.E."/>
            <person name="Kallscheuer N."/>
            <person name="Luecker S."/>
            <person name="Lage O.M."/>
            <person name="Pohl T."/>
            <person name="Merkel B.J."/>
            <person name="Hornburger P."/>
            <person name="Mueller R.-W."/>
            <person name="Bruemmer F."/>
            <person name="Labrenz M."/>
            <person name="Spormann A.M."/>
            <person name="Op den Camp H."/>
            <person name="Overmann J."/>
            <person name="Amann R."/>
            <person name="Jetten M.S.M."/>
            <person name="Mascher T."/>
            <person name="Medema M.H."/>
            <person name="Devos D.P."/>
            <person name="Kaster A.-K."/>
            <person name="Ovreas L."/>
            <person name="Rohde M."/>
            <person name="Galperin M.Y."/>
            <person name="Jogler C."/>
        </authorList>
    </citation>
    <scope>NUCLEOTIDE SEQUENCE [LARGE SCALE GENOMIC DNA]</scope>
    <source>
        <strain evidence="6 7">I41</strain>
    </source>
</reference>
<feature type="binding site" evidence="2">
    <location>
        <position position="101"/>
    </location>
    <ligand>
        <name>Fe cation</name>
        <dbReference type="ChEBI" id="CHEBI:24875"/>
    </ligand>
</feature>
<feature type="binding site" evidence="2">
    <location>
        <position position="103"/>
    </location>
    <ligand>
        <name>Fe cation</name>
        <dbReference type="ChEBI" id="CHEBI:24875"/>
    </ligand>
</feature>
<dbReference type="InterPro" id="IPR014710">
    <property type="entry name" value="RmlC-like_jellyroll"/>
</dbReference>
<dbReference type="KEGG" id="llh:I41_53290"/>
<dbReference type="Proteomes" id="UP000317909">
    <property type="component" value="Chromosome"/>
</dbReference>
<comment type="similarity">
    <text evidence="1 3">Belongs to the pirin family.</text>
</comment>
<evidence type="ECO:0000256" key="2">
    <source>
        <dbReference type="PIRSR" id="PIRSR006232-1"/>
    </source>
</evidence>
<dbReference type="Pfam" id="PF17954">
    <property type="entry name" value="Pirin_C_2"/>
    <property type="match status" value="1"/>
</dbReference>
<feature type="binding site" evidence="2">
    <location>
        <position position="59"/>
    </location>
    <ligand>
        <name>Fe cation</name>
        <dbReference type="ChEBI" id="CHEBI:24875"/>
    </ligand>
</feature>
<dbReference type="RefSeq" id="WP_145435835.1">
    <property type="nucleotide sequence ID" value="NZ_CP036339.1"/>
</dbReference>
<name>A0A517U636_9BACT</name>
<dbReference type="InterPro" id="IPR011051">
    <property type="entry name" value="RmlC_Cupin_sf"/>
</dbReference>
<proteinExistence type="inferred from homology"/>
<dbReference type="SUPFAM" id="SSF51182">
    <property type="entry name" value="RmlC-like cupins"/>
    <property type="match status" value="1"/>
</dbReference>
<protein>
    <submittedName>
        <fullName evidence="6">Quercetin 2,3-dioxygenase</fullName>
        <ecNumber evidence="6">1.13.11.24</ecNumber>
    </submittedName>
</protein>
<evidence type="ECO:0000256" key="1">
    <source>
        <dbReference type="ARBA" id="ARBA00008416"/>
    </source>
</evidence>
<evidence type="ECO:0000313" key="6">
    <source>
        <dbReference type="EMBL" id="QDT76084.1"/>
    </source>
</evidence>